<proteinExistence type="predicted"/>
<keyword evidence="2" id="KW-1185">Reference proteome</keyword>
<dbReference type="OrthoDB" id="1748810at2759"/>
<name>A0A9J6B6V5_SOLCO</name>
<gene>
    <name evidence="1" type="ORF">H5410_004155</name>
</gene>
<feature type="non-terminal residue" evidence="1">
    <location>
        <position position="1"/>
    </location>
</feature>
<organism evidence="1 2">
    <name type="scientific">Solanum commersonii</name>
    <name type="common">Commerson's wild potato</name>
    <name type="synonym">Commerson's nightshade</name>
    <dbReference type="NCBI Taxonomy" id="4109"/>
    <lineage>
        <taxon>Eukaryota</taxon>
        <taxon>Viridiplantae</taxon>
        <taxon>Streptophyta</taxon>
        <taxon>Embryophyta</taxon>
        <taxon>Tracheophyta</taxon>
        <taxon>Spermatophyta</taxon>
        <taxon>Magnoliopsida</taxon>
        <taxon>eudicotyledons</taxon>
        <taxon>Gunneridae</taxon>
        <taxon>Pentapetalae</taxon>
        <taxon>asterids</taxon>
        <taxon>lamiids</taxon>
        <taxon>Solanales</taxon>
        <taxon>Solanaceae</taxon>
        <taxon>Solanoideae</taxon>
        <taxon>Solaneae</taxon>
        <taxon>Solanum</taxon>
    </lineage>
</organism>
<dbReference type="EMBL" id="JACXVP010000001">
    <property type="protein sequence ID" value="KAG5632438.1"/>
    <property type="molecule type" value="Genomic_DNA"/>
</dbReference>
<protein>
    <submittedName>
        <fullName evidence="1">Uncharacterized protein</fullName>
    </submittedName>
</protein>
<accession>A0A9J6B6V5</accession>
<dbReference type="AlphaFoldDB" id="A0A9J6B6V5"/>
<comment type="caution">
    <text evidence="1">The sequence shown here is derived from an EMBL/GenBank/DDBJ whole genome shotgun (WGS) entry which is preliminary data.</text>
</comment>
<reference evidence="1 2" key="1">
    <citation type="submission" date="2020-09" db="EMBL/GenBank/DDBJ databases">
        <title>De no assembly of potato wild relative species, Solanum commersonii.</title>
        <authorList>
            <person name="Cho K."/>
        </authorList>
    </citation>
    <scope>NUCLEOTIDE SEQUENCE [LARGE SCALE GENOMIC DNA]</scope>
    <source>
        <strain evidence="1">LZ3.2</strain>
        <tissue evidence="1">Leaf</tissue>
    </source>
</reference>
<dbReference type="Proteomes" id="UP000824120">
    <property type="component" value="Chromosome 1"/>
</dbReference>
<sequence length="127" mass="14784">MNIEFKLPKAFICKGKSCVPQSFVLVKNITNQIIFGVPFINDIFPLTYWDNNKIIGTWNDKPFILEFVTKPFTRMINDLTAKLLISKTNQFSIDICGDHPNAFWNRKKHVVNLPYEESFDEDNIPTK</sequence>
<evidence type="ECO:0000313" key="1">
    <source>
        <dbReference type="EMBL" id="KAG5632438.1"/>
    </source>
</evidence>
<evidence type="ECO:0000313" key="2">
    <source>
        <dbReference type="Proteomes" id="UP000824120"/>
    </source>
</evidence>